<reference evidence="3 4" key="1">
    <citation type="submission" date="2020-08" db="EMBL/GenBank/DDBJ databases">
        <authorList>
            <person name="Seo M.-J."/>
        </authorList>
    </citation>
    <scope>NUCLEOTIDE SEQUENCE [LARGE SCALE GENOMIC DNA]</scope>
    <source>
        <strain evidence="3 4">MBLA0160</strain>
    </source>
</reference>
<keyword evidence="1" id="KW-1133">Transmembrane helix</keyword>
<evidence type="ECO:0000259" key="2">
    <source>
        <dbReference type="Pfam" id="PF13471"/>
    </source>
</evidence>
<dbReference type="Proteomes" id="UP000546257">
    <property type="component" value="Unassembled WGS sequence"/>
</dbReference>
<gene>
    <name evidence="3" type="ORF">H5V44_10045</name>
</gene>
<accession>A0A7J9SNA3</accession>
<keyword evidence="1" id="KW-0472">Membrane</keyword>
<keyword evidence="4" id="KW-1185">Reference proteome</keyword>
<organism evidence="3 4">
    <name type="scientific">Halobellus ruber</name>
    <dbReference type="NCBI Taxonomy" id="2761102"/>
    <lineage>
        <taxon>Archaea</taxon>
        <taxon>Methanobacteriati</taxon>
        <taxon>Methanobacteriota</taxon>
        <taxon>Stenosarchaea group</taxon>
        <taxon>Halobacteria</taxon>
        <taxon>Halobacteriales</taxon>
        <taxon>Haloferacaceae</taxon>
        <taxon>Halobellus</taxon>
    </lineage>
</organism>
<dbReference type="EMBL" id="JACKXD010000003">
    <property type="protein sequence ID" value="MBB6646621.1"/>
    <property type="molecule type" value="Genomic_DNA"/>
</dbReference>
<dbReference type="AlphaFoldDB" id="A0A7J9SNA3"/>
<dbReference type="Pfam" id="PF13471">
    <property type="entry name" value="Transglut_core3"/>
    <property type="match status" value="1"/>
</dbReference>
<dbReference type="InterPro" id="IPR053521">
    <property type="entry name" value="McjB-like"/>
</dbReference>
<proteinExistence type="predicted"/>
<sequence>MGRVRSLLALPAGDQLRVLAAAALLASLPVILRLVSFVRVRRALLWGGRQVGRGRRGDPKHARVVSAVGAADRGLPGGRKCLTRSLAAEALLRAYGYAPEHRIGVAKEDNGGLQAHSWLELDGDIILGDLDDLSRFDPLPSLDAVERL</sequence>
<protein>
    <submittedName>
        <fullName evidence="3">Lasso peptide biosynthesis B2 protein</fullName>
    </submittedName>
</protein>
<dbReference type="NCBIfam" id="NF033537">
    <property type="entry name" value="lasso_biosyn_B2"/>
    <property type="match status" value="1"/>
</dbReference>
<evidence type="ECO:0000313" key="4">
    <source>
        <dbReference type="Proteomes" id="UP000546257"/>
    </source>
</evidence>
<comment type="caution">
    <text evidence="3">The sequence shown here is derived from an EMBL/GenBank/DDBJ whole genome shotgun (WGS) entry which is preliminary data.</text>
</comment>
<name>A0A7J9SNA3_9EURY</name>
<keyword evidence="1" id="KW-0812">Transmembrane</keyword>
<feature type="domain" description="Microcin J25-processing protein McjB C-terminal" evidence="2">
    <location>
        <begin position="25"/>
        <end position="139"/>
    </location>
</feature>
<evidence type="ECO:0000256" key="1">
    <source>
        <dbReference type="SAM" id="Phobius"/>
    </source>
</evidence>
<dbReference type="InterPro" id="IPR032708">
    <property type="entry name" value="McjB_C"/>
</dbReference>
<feature type="transmembrane region" description="Helical" evidence="1">
    <location>
        <begin position="16"/>
        <end position="35"/>
    </location>
</feature>
<dbReference type="RefSeq" id="WP_185192982.1">
    <property type="nucleotide sequence ID" value="NZ_JACKXD010000003.1"/>
</dbReference>
<evidence type="ECO:0000313" key="3">
    <source>
        <dbReference type="EMBL" id="MBB6646621.1"/>
    </source>
</evidence>